<keyword evidence="3 13" id="KW-0813">Transport</keyword>
<evidence type="ECO:0000256" key="6">
    <source>
        <dbReference type="ARBA" id="ARBA00022989"/>
    </source>
</evidence>
<evidence type="ECO:0000256" key="13">
    <source>
        <dbReference type="RuleBase" id="RU000679"/>
    </source>
</evidence>
<evidence type="ECO:0000256" key="9">
    <source>
        <dbReference type="ARBA" id="ARBA00023136"/>
    </source>
</evidence>
<protein>
    <submittedName>
        <fullName evidence="14">Uncharacterized protein</fullName>
    </submittedName>
</protein>
<comment type="subcellular location">
    <subcellularLocation>
        <location evidence="1">Membrane</location>
        <topology evidence="1">Multi-pass membrane protein</topology>
    </subcellularLocation>
</comment>
<keyword evidence="10" id="KW-0325">Glycoprotein</keyword>
<keyword evidence="9" id="KW-0472">Membrane</keyword>
<keyword evidence="5 13" id="KW-0812">Transmembrane</keyword>
<reference evidence="14 15" key="1">
    <citation type="submission" date="2013-05" db="EMBL/GenBank/DDBJ databases">
        <title>Draft genome of the parasitic nematode Anyclostoma ceylanicum.</title>
        <authorList>
            <person name="Mitreva M."/>
        </authorList>
    </citation>
    <scope>NUCLEOTIDE SEQUENCE [LARGE SCALE GENOMIC DNA]</scope>
</reference>
<evidence type="ECO:0000256" key="12">
    <source>
        <dbReference type="ARBA" id="ARBA00023303"/>
    </source>
</evidence>
<evidence type="ECO:0000256" key="3">
    <source>
        <dbReference type="ARBA" id="ARBA00022448"/>
    </source>
</evidence>
<sequence length="107" mass="12375">MIRLHIRDLYKWNDVVLGNCFTFNHRTSNFNYKMRSSGVQGGYLDQNACNQLPGLQALMNVGSHEYVPWFDTAAILVFVHNKDEYVFSESVRYNAQPDGETLILVRD</sequence>
<evidence type="ECO:0000256" key="7">
    <source>
        <dbReference type="ARBA" id="ARBA00023053"/>
    </source>
</evidence>
<evidence type="ECO:0000256" key="1">
    <source>
        <dbReference type="ARBA" id="ARBA00004141"/>
    </source>
</evidence>
<dbReference type="EMBL" id="KE128023">
    <property type="protein sequence ID" value="EPB65511.1"/>
    <property type="molecule type" value="Genomic_DNA"/>
</dbReference>
<accession>A0A0D6L7H9</accession>
<keyword evidence="6" id="KW-1133">Transmembrane helix</keyword>
<evidence type="ECO:0000313" key="14">
    <source>
        <dbReference type="EMBL" id="EPB65511.1"/>
    </source>
</evidence>
<keyword evidence="12 13" id="KW-0407">Ion channel</keyword>
<dbReference type="Pfam" id="PF00858">
    <property type="entry name" value="ASC"/>
    <property type="match status" value="1"/>
</dbReference>
<keyword evidence="7" id="KW-0915">Sodium</keyword>
<organism evidence="14 15">
    <name type="scientific">Ancylostoma ceylanicum</name>
    <dbReference type="NCBI Taxonomy" id="53326"/>
    <lineage>
        <taxon>Eukaryota</taxon>
        <taxon>Metazoa</taxon>
        <taxon>Ecdysozoa</taxon>
        <taxon>Nematoda</taxon>
        <taxon>Chromadorea</taxon>
        <taxon>Rhabditida</taxon>
        <taxon>Rhabditina</taxon>
        <taxon>Rhabditomorpha</taxon>
        <taxon>Strongyloidea</taxon>
        <taxon>Ancylostomatidae</taxon>
        <taxon>Ancylostomatinae</taxon>
        <taxon>Ancylostoma</taxon>
    </lineage>
</organism>
<gene>
    <name evidence="14" type="ORF">ANCCEY_15425</name>
</gene>
<dbReference type="GO" id="GO:0016020">
    <property type="term" value="C:membrane"/>
    <property type="evidence" value="ECO:0007669"/>
    <property type="project" value="UniProtKB-SubCell"/>
</dbReference>
<name>A0A0D6L7H9_9BILA</name>
<evidence type="ECO:0000256" key="2">
    <source>
        <dbReference type="ARBA" id="ARBA00007193"/>
    </source>
</evidence>
<dbReference type="Gene3D" id="2.60.470.10">
    <property type="entry name" value="Acid-sensing ion channels like domains"/>
    <property type="match status" value="1"/>
</dbReference>
<dbReference type="AlphaFoldDB" id="A0A0D6L7H9"/>
<dbReference type="GO" id="GO:0005272">
    <property type="term" value="F:sodium channel activity"/>
    <property type="evidence" value="ECO:0007669"/>
    <property type="project" value="UniProtKB-KW"/>
</dbReference>
<keyword evidence="8 13" id="KW-0406">Ion transport</keyword>
<evidence type="ECO:0000256" key="4">
    <source>
        <dbReference type="ARBA" id="ARBA00022461"/>
    </source>
</evidence>
<keyword evidence="11 13" id="KW-0739">Sodium transport</keyword>
<evidence type="ECO:0000313" key="15">
    <source>
        <dbReference type="Proteomes" id="UP000054495"/>
    </source>
</evidence>
<evidence type="ECO:0000256" key="5">
    <source>
        <dbReference type="ARBA" id="ARBA00022692"/>
    </source>
</evidence>
<dbReference type="Proteomes" id="UP000054495">
    <property type="component" value="Unassembled WGS sequence"/>
</dbReference>
<feature type="non-terminal residue" evidence="14">
    <location>
        <position position="107"/>
    </location>
</feature>
<keyword evidence="4 13" id="KW-0894">Sodium channel</keyword>
<evidence type="ECO:0000256" key="11">
    <source>
        <dbReference type="ARBA" id="ARBA00023201"/>
    </source>
</evidence>
<evidence type="ECO:0000256" key="10">
    <source>
        <dbReference type="ARBA" id="ARBA00023180"/>
    </source>
</evidence>
<proteinExistence type="inferred from homology"/>
<comment type="similarity">
    <text evidence="2 13">Belongs to the amiloride-sensitive sodium channel (TC 1.A.6) family.</text>
</comment>
<dbReference type="InterPro" id="IPR001873">
    <property type="entry name" value="ENaC"/>
</dbReference>
<keyword evidence="15" id="KW-1185">Reference proteome</keyword>
<evidence type="ECO:0000256" key="8">
    <source>
        <dbReference type="ARBA" id="ARBA00023065"/>
    </source>
</evidence>